<comment type="caution">
    <text evidence="2">The sequence shown here is derived from an EMBL/GenBank/DDBJ whole genome shotgun (WGS) entry which is preliminary data.</text>
</comment>
<dbReference type="InterPro" id="IPR036514">
    <property type="entry name" value="SGNH_hydro_sf"/>
</dbReference>
<dbReference type="OrthoDB" id="869432at2"/>
<reference evidence="2 3" key="1">
    <citation type="submission" date="2014-04" db="EMBL/GenBank/DDBJ databases">
        <title>Aquimarina sp. 22II-S11-z7 Genome Sequencing.</title>
        <authorList>
            <person name="Lai Q."/>
        </authorList>
    </citation>
    <scope>NUCLEOTIDE SEQUENCE [LARGE SCALE GENOMIC DNA]</scope>
    <source>
        <strain evidence="2 3">22II-S11-z7</strain>
    </source>
</reference>
<dbReference type="AlphaFoldDB" id="A0A023BZ11"/>
<dbReference type="SUPFAM" id="SSF52266">
    <property type="entry name" value="SGNH hydrolase"/>
    <property type="match status" value="1"/>
</dbReference>
<keyword evidence="1" id="KW-0472">Membrane</keyword>
<evidence type="ECO:0000313" key="2">
    <source>
        <dbReference type="EMBL" id="EZH75322.1"/>
    </source>
</evidence>
<organism evidence="2 3">
    <name type="scientific">Aquimarina atlantica</name>
    <dbReference type="NCBI Taxonomy" id="1317122"/>
    <lineage>
        <taxon>Bacteria</taxon>
        <taxon>Pseudomonadati</taxon>
        <taxon>Bacteroidota</taxon>
        <taxon>Flavobacteriia</taxon>
        <taxon>Flavobacteriales</taxon>
        <taxon>Flavobacteriaceae</taxon>
        <taxon>Aquimarina</taxon>
    </lineage>
</organism>
<dbReference type="Gene3D" id="3.40.50.1110">
    <property type="entry name" value="SGNH hydrolase"/>
    <property type="match status" value="1"/>
</dbReference>
<sequence>MDKLNFGSALKLIVYILVISYITDKIIYYALNTVSDKILSGQAVGKLNHFLIVKDSVDILTFGNSRTNHHINPEKLSLPGFNMGSDARSIAFCATLIKMLPKDKKQLVVVNVDSKNIFKTNYSGDDIGPLRIRYHRSDIIKQEVDKVFSYDPIQNFYWSKAYNGKVLGLFKNFFMPKYDHTKYHGYDPIYVNETQREIFKNFLKKPKRKECLDSYILNPLYESYLNQIKTFCENNNKRLVLITSPFYSDECKNDNKKMIEIFKTMNIEYHDFSDLFRDNNQIEYWKDDVHLSDKGAQVFSEILNNALYKKN</sequence>
<feature type="transmembrane region" description="Helical" evidence="1">
    <location>
        <begin position="12"/>
        <end position="31"/>
    </location>
</feature>
<evidence type="ECO:0000256" key="1">
    <source>
        <dbReference type="SAM" id="Phobius"/>
    </source>
</evidence>
<protein>
    <submittedName>
        <fullName evidence="2">Uncharacterized protein</fullName>
    </submittedName>
</protein>
<name>A0A023BZ11_9FLAO</name>
<dbReference type="EMBL" id="AQRA01000001">
    <property type="protein sequence ID" value="EZH75322.1"/>
    <property type="molecule type" value="Genomic_DNA"/>
</dbReference>
<keyword evidence="1" id="KW-1133">Transmembrane helix</keyword>
<evidence type="ECO:0000313" key="3">
    <source>
        <dbReference type="Proteomes" id="UP000023541"/>
    </source>
</evidence>
<gene>
    <name evidence="2" type="ORF">ATO12_00670</name>
</gene>
<keyword evidence="3" id="KW-1185">Reference proteome</keyword>
<accession>A0A023BZ11</accession>
<proteinExistence type="predicted"/>
<dbReference type="STRING" id="1317122.ATO12_00670"/>
<dbReference type="CDD" id="cd00229">
    <property type="entry name" value="SGNH_hydrolase"/>
    <property type="match status" value="1"/>
</dbReference>
<dbReference type="RefSeq" id="WP_034237705.1">
    <property type="nucleotide sequence ID" value="NZ_AQRA01000001.1"/>
</dbReference>
<dbReference type="GO" id="GO:0016788">
    <property type="term" value="F:hydrolase activity, acting on ester bonds"/>
    <property type="evidence" value="ECO:0007669"/>
    <property type="project" value="UniProtKB-ARBA"/>
</dbReference>
<dbReference type="eggNOG" id="COG2755">
    <property type="taxonomic scope" value="Bacteria"/>
</dbReference>
<dbReference type="Proteomes" id="UP000023541">
    <property type="component" value="Unassembled WGS sequence"/>
</dbReference>
<keyword evidence="1" id="KW-0812">Transmembrane</keyword>